<evidence type="ECO:0000256" key="7">
    <source>
        <dbReference type="ARBA" id="ARBA00023157"/>
    </source>
</evidence>
<dbReference type="InterPro" id="IPR044865">
    <property type="entry name" value="MRH_dom"/>
</dbReference>
<dbReference type="STRING" id="1230383.A0A1M8A843"/>
<keyword evidence="6" id="KW-0256">Endoplasmic reticulum</keyword>
<feature type="chain" id="PRO_5013065569" description="Protein OS-9 homolog" evidence="8">
    <location>
        <begin position="27"/>
        <end position="402"/>
    </location>
</feature>
<dbReference type="InterPro" id="IPR009011">
    <property type="entry name" value="Man6P_isomerase_rcpt-bd_dom_sf"/>
</dbReference>
<dbReference type="GO" id="GO:0030970">
    <property type="term" value="P:retrograde protein transport, ER to cytosol"/>
    <property type="evidence" value="ECO:0007669"/>
    <property type="project" value="TreeGrafter"/>
</dbReference>
<dbReference type="VEuPathDB" id="FungiDB:MSYG_3003"/>
<keyword evidence="11" id="KW-1185">Reference proteome</keyword>
<proteinExistence type="inferred from homology"/>
<accession>A0A1M8A843</accession>
<feature type="domain" description="MRH" evidence="9">
    <location>
        <begin position="152"/>
        <end position="268"/>
    </location>
</feature>
<dbReference type="OrthoDB" id="448954at2759"/>
<comment type="subcellular location">
    <subcellularLocation>
        <location evidence="1">Endoplasmic reticulum membrane</location>
        <topology evidence="1">Peripheral membrane protein</topology>
        <orientation evidence="1">Lumenal side</orientation>
    </subcellularLocation>
</comment>
<evidence type="ECO:0000256" key="8">
    <source>
        <dbReference type="SAM" id="SignalP"/>
    </source>
</evidence>
<gene>
    <name evidence="10" type="ORF">MSYG_3003</name>
</gene>
<evidence type="ECO:0000313" key="11">
    <source>
        <dbReference type="Proteomes" id="UP000186303"/>
    </source>
</evidence>
<reference evidence="11" key="1">
    <citation type="journal article" date="2017" name="Nucleic Acids Res.">
        <title>Proteogenomics produces comprehensive and highly accurate protein-coding gene annotation in a complete genome assembly of Malassezia sympodialis.</title>
        <authorList>
            <person name="Zhu Y."/>
            <person name="Engstroem P.G."/>
            <person name="Tellgren-Roth C."/>
            <person name="Baudo C.D."/>
            <person name="Kennell J.C."/>
            <person name="Sun S."/>
            <person name="Billmyre R.B."/>
            <person name="Schroeder M.S."/>
            <person name="Andersson A."/>
            <person name="Holm T."/>
            <person name="Sigurgeirsson B."/>
            <person name="Wu G."/>
            <person name="Sankaranarayanan S.R."/>
            <person name="Siddharthan R."/>
            <person name="Sanyal K."/>
            <person name="Lundeberg J."/>
            <person name="Nystedt B."/>
            <person name="Boekhout T."/>
            <person name="Dawson T.L. Jr."/>
            <person name="Heitman J."/>
            <person name="Scheynius A."/>
            <person name="Lehtioe J."/>
        </authorList>
    </citation>
    <scope>NUCLEOTIDE SEQUENCE [LARGE SCALE GENOMIC DNA]</scope>
    <source>
        <strain evidence="11">ATCC 42132</strain>
    </source>
</reference>
<dbReference type="PROSITE" id="PS51914">
    <property type="entry name" value="MRH"/>
    <property type="match status" value="1"/>
</dbReference>
<dbReference type="EMBL" id="LT671824">
    <property type="protein sequence ID" value="SHO78656.1"/>
    <property type="molecule type" value="Genomic_DNA"/>
</dbReference>
<dbReference type="GO" id="GO:0030246">
    <property type="term" value="F:carbohydrate binding"/>
    <property type="evidence" value="ECO:0007669"/>
    <property type="project" value="UniProtKB-KW"/>
</dbReference>
<evidence type="ECO:0000256" key="3">
    <source>
        <dbReference type="ARBA" id="ARBA00018727"/>
    </source>
</evidence>
<dbReference type="AlphaFoldDB" id="A0A1M8A843"/>
<evidence type="ECO:0000313" key="10">
    <source>
        <dbReference type="EMBL" id="SHO78656.1"/>
    </source>
</evidence>
<evidence type="ECO:0000256" key="4">
    <source>
        <dbReference type="ARBA" id="ARBA00022729"/>
    </source>
</evidence>
<dbReference type="GO" id="GO:0005788">
    <property type="term" value="C:endoplasmic reticulum lumen"/>
    <property type="evidence" value="ECO:0007669"/>
    <property type="project" value="TreeGrafter"/>
</dbReference>
<keyword evidence="7" id="KW-1015">Disulfide bond</keyword>
<dbReference type="GO" id="GO:0030968">
    <property type="term" value="P:endoplasmic reticulum unfolded protein response"/>
    <property type="evidence" value="ECO:0007669"/>
    <property type="project" value="InterPro"/>
</dbReference>
<evidence type="ECO:0000256" key="2">
    <source>
        <dbReference type="ARBA" id="ARBA00009918"/>
    </source>
</evidence>
<evidence type="ECO:0000259" key="9">
    <source>
        <dbReference type="PROSITE" id="PS51914"/>
    </source>
</evidence>
<dbReference type="Proteomes" id="UP000186303">
    <property type="component" value="Chromosome 4"/>
</dbReference>
<name>A0A1M8A843_MALS4</name>
<keyword evidence="4 8" id="KW-0732">Signal</keyword>
<comment type="similarity">
    <text evidence="2">Belongs to the OS-9 family.</text>
</comment>
<dbReference type="GO" id="GO:0005789">
    <property type="term" value="C:endoplasmic reticulum membrane"/>
    <property type="evidence" value="ECO:0007669"/>
    <property type="project" value="UniProtKB-SubCell"/>
</dbReference>
<dbReference type="PANTHER" id="PTHR15414:SF0">
    <property type="entry name" value="ENDOPLASMIC RETICULUM LECTIN 1"/>
    <property type="match status" value="1"/>
</dbReference>
<evidence type="ECO:0000256" key="1">
    <source>
        <dbReference type="ARBA" id="ARBA00004367"/>
    </source>
</evidence>
<keyword evidence="5" id="KW-0430">Lectin</keyword>
<dbReference type="Gene3D" id="2.70.130.10">
    <property type="entry name" value="Mannose-6-phosphate receptor binding domain"/>
    <property type="match status" value="1"/>
</dbReference>
<sequence>MRWPLGLIPLFVRLCIANSIPYEVLAQESYDIMFENHTVSYSEAFNQLQQDGLQYDNSSFWQPGATYKPFRVTSNETHICRFPIKDVNKNLSSELSTAEASEILARGLNRLDSLYDEVPWIQNNYFLNMFFYGRNILQAPAAEAFYIYEQIDRFPYFSKPETLRKNYYMLGRWPNGSTLEENIQNSQLMPLLGSATSDPNTPSGPLTHNSKFFIQQVWKNGSICNLNGIPRQTTVRYYCGSTTTIKMLTEVMTCDYVAVIHTPSLCEDPSFDPAIVDNLNTVLCRLIVPDDENSRMVYMEAIGANQRAQQPNLDNQELSNEEKVESEALFGQEALDIKDKQSSKIFALVNKLDIPDDVKDKLATLLADNAEIFPKDEHSSQELDSAQHFSWDDVRIVVDDDL</sequence>
<feature type="signal peptide" evidence="8">
    <location>
        <begin position="1"/>
        <end position="26"/>
    </location>
</feature>
<dbReference type="PANTHER" id="PTHR15414">
    <property type="entry name" value="OS-9-RELATED"/>
    <property type="match status" value="1"/>
</dbReference>
<organism evidence="10 11">
    <name type="scientific">Malassezia sympodialis (strain ATCC 42132)</name>
    <name type="common">Atopic eczema-associated yeast</name>
    <dbReference type="NCBI Taxonomy" id="1230383"/>
    <lineage>
        <taxon>Eukaryota</taxon>
        <taxon>Fungi</taxon>
        <taxon>Dikarya</taxon>
        <taxon>Basidiomycota</taxon>
        <taxon>Ustilaginomycotina</taxon>
        <taxon>Malasseziomycetes</taxon>
        <taxon>Malasseziales</taxon>
        <taxon>Malasseziaceae</taxon>
        <taxon>Malassezia</taxon>
    </lineage>
</organism>
<dbReference type="InterPro" id="IPR045149">
    <property type="entry name" value="OS-9-like"/>
</dbReference>
<dbReference type="SUPFAM" id="SSF50911">
    <property type="entry name" value="Mannose 6-phosphate receptor domain"/>
    <property type="match status" value="1"/>
</dbReference>
<evidence type="ECO:0000256" key="5">
    <source>
        <dbReference type="ARBA" id="ARBA00022734"/>
    </source>
</evidence>
<evidence type="ECO:0000256" key="6">
    <source>
        <dbReference type="ARBA" id="ARBA00022824"/>
    </source>
</evidence>
<protein>
    <recommendedName>
        <fullName evidence="3">Protein OS-9 homolog</fullName>
    </recommendedName>
</protein>